<dbReference type="InterPro" id="IPR051538">
    <property type="entry name" value="Acyl-CoA_Synth/Transferase"/>
</dbReference>
<reference evidence="9 10" key="1">
    <citation type="submission" date="2020-06" db="EMBL/GenBank/DDBJ databases">
        <title>Genome sequence of 2 isolates from Red Sea Mangroves.</title>
        <authorList>
            <person name="Sefrji F."/>
            <person name="Michoud G."/>
            <person name="Merlino G."/>
            <person name="Daffonchio D."/>
        </authorList>
    </citation>
    <scope>NUCLEOTIDE SEQUENCE [LARGE SCALE GENOMIC DNA]</scope>
    <source>
        <strain evidence="9 10">R1DC25</strain>
    </source>
</reference>
<dbReference type="Gene3D" id="3.40.630.30">
    <property type="match status" value="1"/>
</dbReference>
<dbReference type="SMART" id="SM00881">
    <property type="entry name" value="CoA_binding"/>
    <property type="match status" value="1"/>
</dbReference>
<gene>
    <name evidence="9" type="ORF">HW532_07950</name>
</gene>
<dbReference type="GO" id="GO:0005524">
    <property type="term" value="F:ATP binding"/>
    <property type="evidence" value="ECO:0007669"/>
    <property type="project" value="UniProtKB-UniRule"/>
</dbReference>
<dbReference type="SUPFAM" id="SSF51735">
    <property type="entry name" value="NAD(P)-binding Rossmann-fold domains"/>
    <property type="match status" value="1"/>
</dbReference>
<dbReference type="CDD" id="cd04301">
    <property type="entry name" value="NAT_SF"/>
    <property type="match status" value="1"/>
</dbReference>
<evidence type="ECO:0000313" key="9">
    <source>
        <dbReference type="EMBL" id="QPC42640.1"/>
    </source>
</evidence>
<dbReference type="EMBL" id="CP058214">
    <property type="protein sequence ID" value="QPC42640.1"/>
    <property type="molecule type" value="Genomic_DNA"/>
</dbReference>
<feature type="domain" description="N-acetyltransferase" evidence="8">
    <location>
        <begin position="736"/>
        <end position="894"/>
    </location>
</feature>
<accession>A0A7S8C3D0</accession>
<evidence type="ECO:0000259" key="8">
    <source>
        <dbReference type="PROSITE" id="PS51186"/>
    </source>
</evidence>
<dbReference type="Gene3D" id="3.40.50.720">
    <property type="entry name" value="NAD(P)-binding Rossmann-like Domain"/>
    <property type="match status" value="1"/>
</dbReference>
<dbReference type="GO" id="GO:0043758">
    <property type="term" value="F:acetate-CoA ligase (ADP-forming) activity"/>
    <property type="evidence" value="ECO:0007669"/>
    <property type="project" value="InterPro"/>
</dbReference>
<comment type="similarity">
    <text evidence="5">In the N-terminal section; belongs to the acetate CoA ligase alpha subunit family.</text>
</comment>
<dbReference type="Pfam" id="PF00583">
    <property type="entry name" value="Acetyltransf_1"/>
    <property type="match status" value="1"/>
</dbReference>
<dbReference type="KEGG" id="kmn:HW532_07950"/>
<dbReference type="GO" id="GO:0046872">
    <property type="term" value="F:metal ion binding"/>
    <property type="evidence" value="ECO:0007669"/>
    <property type="project" value="InterPro"/>
</dbReference>
<evidence type="ECO:0000313" key="10">
    <source>
        <dbReference type="Proteomes" id="UP000593594"/>
    </source>
</evidence>
<keyword evidence="1" id="KW-0816">Tricarboxylic acid cycle</keyword>
<dbReference type="PROSITE" id="PS51186">
    <property type="entry name" value="GNAT"/>
    <property type="match status" value="1"/>
</dbReference>
<keyword evidence="10" id="KW-1185">Reference proteome</keyword>
<dbReference type="SUPFAM" id="SSF52210">
    <property type="entry name" value="Succinyl-CoA synthetase domains"/>
    <property type="match status" value="2"/>
</dbReference>
<dbReference type="FunFam" id="3.30.1490.20:FF:000020">
    <property type="entry name" value="Protein lysine acetyltransferase"/>
    <property type="match status" value="1"/>
</dbReference>
<dbReference type="Pfam" id="PF13549">
    <property type="entry name" value="ATP-grasp_5"/>
    <property type="match status" value="1"/>
</dbReference>
<evidence type="ECO:0000259" key="7">
    <source>
        <dbReference type="PROSITE" id="PS50975"/>
    </source>
</evidence>
<evidence type="ECO:0000256" key="2">
    <source>
        <dbReference type="ARBA" id="ARBA00022598"/>
    </source>
</evidence>
<dbReference type="Proteomes" id="UP000593594">
    <property type="component" value="Chromosome"/>
</dbReference>
<name>A0A7S8C3D0_9HYPH</name>
<dbReference type="InterPro" id="IPR036291">
    <property type="entry name" value="NAD(P)-bd_dom_sf"/>
</dbReference>
<dbReference type="SUPFAM" id="SSF56059">
    <property type="entry name" value="Glutathione synthetase ATP-binding domain-like"/>
    <property type="match status" value="1"/>
</dbReference>
<keyword evidence="3 6" id="KW-0547">Nucleotide-binding</keyword>
<dbReference type="GO" id="GO:0006099">
    <property type="term" value="P:tricarboxylic acid cycle"/>
    <property type="evidence" value="ECO:0007669"/>
    <property type="project" value="UniProtKB-KW"/>
</dbReference>
<proteinExistence type="inferred from homology"/>
<dbReference type="Pfam" id="PF13607">
    <property type="entry name" value="Succ_CoA_lig"/>
    <property type="match status" value="1"/>
</dbReference>
<evidence type="ECO:0000256" key="6">
    <source>
        <dbReference type="PROSITE-ProRule" id="PRU00409"/>
    </source>
</evidence>
<dbReference type="InterPro" id="IPR016102">
    <property type="entry name" value="Succinyl-CoA_synth-like"/>
</dbReference>
<keyword evidence="2 9" id="KW-0436">Ligase</keyword>
<dbReference type="Gene3D" id="3.30.1490.20">
    <property type="entry name" value="ATP-grasp fold, A domain"/>
    <property type="match status" value="1"/>
</dbReference>
<dbReference type="Gene3D" id="3.40.50.261">
    <property type="entry name" value="Succinyl-CoA synthetase domains"/>
    <property type="match status" value="2"/>
</dbReference>
<dbReference type="Pfam" id="PF19045">
    <property type="entry name" value="Ligase_CoA_2"/>
    <property type="match status" value="1"/>
</dbReference>
<dbReference type="PANTHER" id="PTHR43334:SF1">
    <property type="entry name" value="3-HYDROXYPROPIONATE--COA LIGASE [ADP-FORMING]"/>
    <property type="match status" value="1"/>
</dbReference>
<evidence type="ECO:0000256" key="4">
    <source>
        <dbReference type="ARBA" id="ARBA00022840"/>
    </source>
</evidence>
<keyword evidence="9" id="KW-0808">Transferase</keyword>
<dbReference type="PROSITE" id="PS50975">
    <property type="entry name" value="ATP_GRASP"/>
    <property type="match status" value="1"/>
</dbReference>
<dbReference type="InterPro" id="IPR000182">
    <property type="entry name" value="GNAT_dom"/>
</dbReference>
<dbReference type="PANTHER" id="PTHR43334">
    <property type="entry name" value="ACETATE--COA LIGASE [ADP-FORMING]"/>
    <property type="match status" value="1"/>
</dbReference>
<feature type="domain" description="ATP-grasp" evidence="7">
    <location>
        <begin position="497"/>
        <end position="533"/>
    </location>
</feature>
<protein>
    <submittedName>
        <fullName evidence="9">Bifunctional acetate--CoA ligase family protein/GNAT family N-acetyltransferase</fullName>
    </submittedName>
</protein>
<dbReference type="SUPFAM" id="SSF55729">
    <property type="entry name" value="Acyl-CoA N-acyltransferases (Nat)"/>
    <property type="match status" value="1"/>
</dbReference>
<evidence type="ECO:0000256" key="1">
    <source>
        <dbReference type="ARBA" id="ARBA00022532"/>
    </source>
</evidence>
<keyword evidence="4 6" id="KW-0067">ATP-binding</keyword>
<evidence type="ECO:0000256" key="3">
    <source>
        <dbReference type="ARBA" id="ARBA00022741"/>
    </source>
</evidence>
<dbReference type="InterPro" id="IPR016181">
    <property type="entry name" value="Acyl_CoA_acyltransferase"/>
</dbReference>
<dbReference type="InterPro" id="IPR013815">
    <property type="entry name" value="ATP_grasp_subdomain_1"/>
</dbReference>
<dbReference type="InterPro" id="IPR011761">
    <property type="entry name" value="ATP-grasp"/>
</dbReference>
<organism evidence="9 10">
    <name type="scientific">Kaustia mangrovi</name>
    <dbReference type="NCBI Taxonomy" id="2593653"/>
    <lineage>
        <taxon>Bacteria</taxon>
        <taxon>Pseudomonadati</taxon>
        <taxon>Pseudomonadota</taxon>
        <taxon>Alphaproteobacteria</taxon>
        <taxon>Hyphomicrobiales</taxon>
        <taxon>Parvibaculaceae</taxon>
        <taxon>Kaustia</taxon>
    </lineage>
</organism>
<dbReference type="InterPro" id="IPR003781">
    <property type="entry name" value="CoA-bd"/>
</dbReference>
<sequence length="894" mass="94892">MSIRNFDALFKPKTIALIGASNRARSVGSVLARNLFEGGFEGAVLPVNPKEEAIHSVRNFRSIAELPETPDLAIIATPPATVPGVVKELGERGCRAAVVITAGFGEGERAEGRALRQEMLNAARPHLMRILGPNCLGIMSPHKGINATFAHVGAKPGDIAFLSQSGAVAIAVLDWARSRGIGFSHLVSLGDKSDVDFGDLLDYLALDPQTRSIVLYVESIAHARKFMSAARMASRTKPVVVVKVGRSAAGAKAALSHTGALAGADAVYDAAFARAGLLRVKELGELFEAIAILGAGLKPRGEDLTIVTNGGGVGVLAADMAAEQGIDLPALTEEEVERLNAVLPDAWSRGNPVDILGDAPGARYTAALEGLVGSHRKGALLVLNCPTAVADSREAGQAVVETLKEHPDVAAITAWLGDGAAADARRTFAAHNIPTFETPEEAVRAYSHLVHYRRNQALLMETPDERASTRPDLEAARKIVSDVLGEGRDTLNEPEAKALLRAYGISTVATHIVASPQEAEEAARAIGAPVALKILSPDITHKSDVGGVALDLETPEAVGEQARHMLKVVAGNSPQARLTGFTVQEMVRRPGAVELIAGLASDPVFGPIVLFGQGGTAVEVIGDRAIGFPPLNSVLASDMIARTRISRLLAGYRDRPAADRAAIEHTLIRLADLAADLPEVVELDINPLLADEKGVVALDARVVVKAPEREGTRRFAIAPYPHDLARTIATRGGTDYLLRPVRPEDEARAVEMLKRCSLEDIRMRFFASIGVFTHAFAARMTQIDYDREMVFVAQPVGADGEPADEICGIARLAADPDNEAAEYAIIVRSDLKGQGLGYAMMSELLAYARKKGIASVFGDILKSNRAMLQMTHELGFTRTAESAEDGIVTMSVTV</sequence>
<dbReference type="InterPro" id="IPR043938">
    <property type="entry name" value="Ligase_CoA_dom"/>
</dbReference>
<evidence type="ECO:0000256" key="5">
    <source>
        <dbReference type="ARBA" id="ARBA00060888"/>
    </source>
</evidence>
<dbReference type="Gene3D" id="3.30.470.20">
    <property type="entry name" value="ATP-grasp fold, B domain"/>
    <property type="match status" value="1"/>
</dbReference>
<dbReference type="InterPro" id="IPR032875">
    <property type="entry name" value="Succ_CoA_lig_flav_dom"/>
</dbReference>
<dbReference type="RefSeq" id="WP_213163875.1">
    <property type="nucleotide sequence ID" value="NZ_CP058214.1"/>
</dbReference>
<dbReference type="Pfam" id="PF13380">
    <property type="entry name" value="CoA_binding_2"/>
    <property type="match status" value="1"/>
</dbReference>
<dbReference type="GO" id="GO:0016747">
    <property type="term" value="F:acyltransferase activity, transferring groups other than amino-acyl groups"/>
    <property type="evidence" value="ECO:0007669"/>
    <property type="project" value="InterPro"/>
</dbReference>
<dbReference type="AlphaFoldDB" id="A0A7S8C3D0"/>